<dbReference type="Proteomes" id="UP000460718">
    <property type="component" value="Unassembled WGS sequence"/>
</dbReference>
<dbReference type="EMBL" id="QXGF01008807">
    <property type="protein sequence ID" value="KAE8916844.1"/>
    <property type="molecule type" value="Genomic_DNA"/>
</dbReference>
<evidence type="ECO:0008006" key="8">
    <source>
        <dbReference type="Google" id="ProtNLM"/>
    </source>
</evidence>
<dbReference type="EMBL" id="QXGD01007914">
    <property type="protein sequence ID" value="KAE9160027.1"/>
    <property type="molecule type" value="Genomic_DNA"/>
</dbReference>
<evidence type="ECO:0000313" key="6">
    <source>
        <dbReference type="Proteomes" id="UP000440367"/>
    </source>
</evidence>
<keyword evidence="1" id="KW-0732">Signal</keyword>
<dbReference type="EMBL" id="QXFW01002059">
    <property type="protein sequence ID" value="KAE8982546.1"/>
    <property type="molecule type" value="Genomic_DNA"/>
</dbReference>
<proteinExistence type="predicted"/>
<protein>
    <recommendedName>
        <fullName evidence="8">Pectate lyase</fullName>
    </recommendedName>
</protein>
<gene>
    <name evidence="4" type="ORF">PF002_g32721</name>
    <name evidence="2" type="ORF">PF009_g32833</name>
    <name evidence="3" type="ORF">PF011_g21574</name>
</gene>
<evidence type="ECO:0000256" key="1">
    <source>
        <dbReference type="SAM" id="SignalP"/>
    </source>
</evidence>
<accession>A0A6A3D5S1</accession>
<dbReference type="AlphaFoldDB" id="A0A6A3D5S1"/>
<feature type="chain" id="PRO_5036163430" description="Pectate lyase" evidence="1">
    <location>
        <begin position="27"/>
        <end position="63"/>
    </location>
</feature>
<sequence>MNTSSTSHIQSLIALTIIVAAPGVFRTCPPHSKTIVIEIRTTQRGVVVSSENGNGKPIASANA</sequence>
<evidence type="ECO:0000313" key="3">
    <source>
        <dbReference type="EMBL" id="KAE8982546.1"/>
    </source>
</evidence>
<evidence type="ECO:0000313" key="2">
    <source>
        <dbReference type="EMBL" id="KAE8916844.1"/>
    </source>
</evidence>
<organism evidence="2 5">
    <name type="scientific">Phytophthora fragariae</name>
    <dbReference type="NCBI Taxonomy" id="53985"/>
    <lineage>
        <taxon>Eukaryota</taxon>
        <taxon>Sar</taxon>
        <taxon>Stramenopiles</taxon>
        <taxon>Oomycota</taxon>
        <taxon>Peronosporomycetes</taxon>
        <taxon>Peronosporales</taxon>
        <taxon>Peronosporaceae</taxon>
        <taxon>Phytophthora</taxon>
    </lineage>
</organism>
<reference evidence="5 6" key="1">
    <citation type="submission" date="2018-08" db="EMBL/GenBank/DDBJ databases">
        <title>Genomic investigation of the strawberry pathogen Phytophthora fragariae indicates pathogenicity is determined by transcriptional variation in three key races.</title>
        <authorList>
            <person name="Adams T.M."/>
            <person name="Armitage A.D."/>
            <person name="Sobczyk M.K."/>
            <person name="Bates H.J."/>
            <person name="Dunwell J.M."/>
            <person name="Nellist C.F."/>
            <person name="Harrison R.J."/>
        </authorList>
    </citation>
    <scope>NUCLEOTIDE SEQUENCE [LARGE SCALE GENOMIC DNA]</scope>
    <source>
        <strain evidence="4 6">BC-1</strain>
        <strain evidence="2 5">NOV-9</strain>
        <strain evidence="3 7">SCRP245</strain>
    </source>
</reference>
<name>A0A6A3D5S1_9STRA</name>
<dbReference type="Proteomes" id="UP000440367">
    <property type="component" value="Unassembled WGS sequence"/>
</dbReference>
<feature type="signal peptide" evidence="1">
    <location>
        <begin position="1"/>
        <end position="26"/>
    </location>
</feature>
<evidence type="ECO:0000313" key="7">
    <source>
        <dbReference type="Proteomes" id="UP000460718"/>
    </source>
</evidence>
<evidence type="ECO:0000313" key="5">
    <source>
        <dbReference type="Proteomes" id="UP000429523"/>
    </source>
</evidence>
<evidence type="ECO:0000313" key="4">
    <source>
        <dbReference type="EMBL" id="KAE9160027.1"/>
    </source>
</evidence>
<comment type="caution">
    <text evidence="2">The sequence shown here is derived from an EMBL/GenBank/DDBJ whole genome shotgun (WGS) entry which is preliminary data.</text>
</comment>
<dbReference type="Proteomes" id="UP000429523">
    <property type="component" value="Unassembled WGS sequence"/>
</dbReference>